<proteinExistence type="predicted"/>
<feature type="transmembrane region" description="Helical" evidence="7">
    <location>
        <begin position="422"/>
        <end position="439"/>
    </location>
</feature>
<dbReference type="InterPro" id="IPR036259">
    <property type="entry name" value="MFS_trans_sf"/>
</dbReference>
<evidence type="ECO:0000256" key="5">
    <source>
        <dbReference type="ARBA" id="ARBA00022989"/>
    </source>
</evidence>
<dbReference type="Gene3D" id="1.20.1250.20">
    <property type="entry name" value="MFS general substrate transporter like domains"/>
    <property type="match status" value="1"/>
</dbReference>
<keyword evidence="2" id="KW-0813">Transport</keyword>
<feature type="transmembrane region" description="Helical" evidence="7">
    <location>
        <begin position="395"/>
        <end position="416"/>
    </location>
</feature>
<feature type="transmembrane region" description="Helical" evidence="7">
    <location>
        <begin position="354"/>
        <end position="374"/>
    </location>
</feature>
<comment type="caution">
    <text evidence="9">The sequence shown here is derived from an EMBL/GenBank/DDBJ whole genome shotgun (WGS) entry which is preliminary data.</text>
</comment>
<feature type="transmembrane region" description="Helical" evidence="7">
    <location>
        <begin position="265"/>
        <end position="290"/>
    </location>
</feature>
<keyword evidence="10" id="KW-1185">Reference proteome</keyword>
<keyword evidence="6 7" id="KW-0472">Membrane</keyword>
<organism evidence="9 10">
    <name type="scientific">Streptoalloteichus tenebrarius (strain ATCC 17920 / DSM 40477 / JCM 4838 / CBS 697.72 / NBRC 16177 / NCIMB 11028 / NRRL B-12390 / A12253. 1 / ISP 5477)</name>
    <name type="common">Streptomyces tenebrarius</name>
    <dbReference type="NCBI Taxonomy" id="1933"/>
    <lineage>
        <taxon>Bacteria</taxon>
        <taxon>Bacillati</taxon>
        <taxon>Actinomycetota</taxon>
        <taxon>Actinomycetes</taxon>
        <taxon>Pseudonocardiales</taxon>
        <taxon>Pseudonocardiaceae</taxon>
        <taxon>Streptoalloteichus</taxon>
    </lineage>
</organism>
<feature type="transmembrane region" description="Helical" evidence="7">
    <location>
        <begin position="104"/>
        <end position="125"/>
    </location>
</feature>
<evidence type="ECO:0000313" key="10">
    <source>
        <dbReference type="Proteomes" id="UP001205311"/>
    </source>
</evidence>
<name>A0ABT1HYW6_STRSD</name>
<dbReference type="SUPFAM" id="SSF103473">
    <property type="entry name" value="MFS general substrate transporter"/>
    <property type="match status" value="1"/>
</dbReference>
<dbReference type="InterPro" id="IPR020846">
    <property type="entry name" value="MFS_dom"/>
</dbReference>
<dbReference type="CDD" id="cd17321">
    <property type="entry name" value="MFS_MMR_MDR_like"/>
    <property type="match status" value="1"/>
</dbReference>
<reference evidence="9 10" key="1">
    <citation type="submission" date="2022-06" db="EMBL/GenBank/DDBJ databases">
        <title>Genomic Encyclopedia of Archaeal and Bacterial Type Strains, Phase II (KMG-II): from individual species to whole genera.</title>
        <authorList>
            <person name="Goeker M."/>
        </authorList>
    </citation>
    <scope>NUCLEOTIDE SEQUENCE [LARGE SCALE GENOMIC DNA]</scope>
    <source>
        <strain evidence="9 10">DSM 40477</strain>
    </source>
</reference>
<keyword evidence="3" id="KW-1003">Cell membrane</keyword>
<keyword evidence="4 7" id="KW-0812">Transmembrane</keyword>
<dbReference type="PROSITE" id="PS50850">
    <property type="entry name" value="MFS"/>
    <property type="match status" value="1"/>
</dbReference>
<sequence length="460" mass="45902">MTRTENLGARRWALAGVALGVFCVQLDSFALNLALPRIGRDLAASAGDLQWTVSAYLLSVGTLMLGAGRMGDLLGRRRVLVLGLSLFGAASLLCALATSLPALVAARVVQGVGGAVTMPVGLALLTTVFPAERRGRAIGAALGGGGVATVVGPSVGGVLAEASSWRALFLITALISALAVVAVRRGPDSRDPSASGVDVLGLVSVTAALAVLSVLVDRGPVWGWTSATTTGALVLFLALLALFVRHERRTRNPLLDLALLRNGPYVGLTAAGAVANAATVVFLFAVPLSLQSRWDLSSAASGLAFLGPAALMALAGPAAGRIPPGRAVPTMATCLACAGFSLGSASLADELPSYLLAITASGAALGLANALTLVATQSVVRPERAGEASGLTKTAITLAGGLGVMLSTSAGTPASGTDGDPLPTAGVLCLTSALLLALWSSLRLRPTRRGGGAGGVGRGT</sequence>
<feature type="transmembrane region" description="Helical" evidence="7">
    <location>
        <begin position="165"/>
        <end position="183"/>
    </location>
</feature>
<evidence type="ECO:0000256" key="3">
    <source>
        <dbReference type="ARBA" id="ARBA00022475"/>
    </source>
</evidence>
<evidence type="ECO:0000256" key="1">
    <source>
        <dbReference type="ARBA" id="ARBA00004651"/>
    </source>
</evidence>
<feature type="transmembrane region" description="Helical" evidence="7">
    <location>
        <begin position="12"/>
        <end position="31"/>
    </location>
</feature>
<evidence type="ECO:0000256" key="2">
    <source>
        <dbReference type="ARBA" id="ARBA00022448"/>
    </source>
</evidence>
<accession>A0ABT1HYW6</accession>
<evidence type="ECO:0000313" key="9">
    <source>
        <dbReference type="EMBL" id="MCP2260722.1"/>
    </source>
</evidence>
<feature type="transmembrane region" description="Helical" evidence="7">
    <location>
        <begin position="222"/>
        <end position="244"/>
    </location>
</feature>
<feature type="domain" description="Major facilitator superfamily (MFS) profile" evidence="8">
    <location>
        <begin position="13"/>
        <end position="449"/>
    </location>
</feature>
<comment type="subcellular location">
    <subcellularLocation>
        <location evidence="1">Cell membrane</location>
        <topology evidence="1">Multi-pass membrane protein</topology>
    </subcellularLocation>
</comment>
<dbReference type="EMBL" id="JAMTCP010000030">
    <property type="protein sequence ID" value="MCP2260722.1"/>
    <property type="molecule type" value="Genomic_DNA"/>
</dbReference>
<evidence type="ECO:0000259" key="8">
    <source>
        <dbReference type="PROSITE" id="PS50850"/>
    </source>
</evidence>
<gene>
    <name evidence="9" type="ORF">LX15_004442</name>
</gene>
<protein>
    <submittedName>
        <fullName evidence="9">Major Facilitator Superfamily protein</fullName>
    </submittedName>
</protein>
<evidence type="ECO:0000256" key="6">
    <source>
        <dbReference type="ARBA" id="ARBA00023136"/>
    </source>
</evidence>
<evidence type="ECO:0000256" key="7">
    <source>
        <dbReference type="SAM" id="Phobius"/>
    </source>
</evidence>
<feature type="transmembrane region" description="Helical" evidence="7">
    <location>
        <begin position="51"/>
        <end position="67"/>
    </location>
</feature>
<feature type="transmembrane region" description="Helical" evidence="7">
    <location>
        <begin position="79"/>
        <end position="98"/>
    </location>
</feature>
<dbReference type="PANTHER" id="PTHR42718">
    <property type="entry name" value="MAJOR FACILITATOR SUPERFAMILY MULTIDRUG TRANSPORTER MFSC"/>
    <property type="match status" value="1"/>
</dbReference>
<dbReference type="Gene3D" id="1.20.1720.10">
    <property type="entry name" value="Multidrug resistance protein D"/>
    <property type="match status" value="1"/>
</dbReference>
<evidence type="ECO:0000256" key="4">
    <source>
        <dbReference type="ARBA" id="ARBA00022692"/>
    </source>
</evidence>
<feature type="transmembrane region" description="Helical" evidence="7">
    <location>
        <begin position="195"/>
        <end position="216"/>
    </location>
</feature>
<feature type="transmembrane region" description="Helical" evidence="7">
    <location>
        <begin position="137"/>
        <end position="159"/>
    </location>
</feature>
<dbReference type="PANTHER" id="PTHR42718:SF46">
    <property type="entry name" value="BLR6921 PROTEIN"/>
    <property type="match status" value="1"/>
</dbReference>
<feature type="transmembrane region" description="Helical" evidence="7">
    <location>
        <begin position="296"/>
        <end position="315"/>
    </location>
</feature>
<feature type="transmembrane region" description="Helical" evidence="7">
    <location>
        <begin position="327"/>
        <end position="348"/>
    </location>
</feature>
<dbReference type="Proteomes" id="UP001205311">
    <property type="component" value="Unassembled WGS sequence"/>
</dbReference>
<dbReference type="InterPro" id="IPR011701">
    <property type="entry name" value="MFS"/>
</dbReference>
<keyword evidence="5 7" id="KW-1133">Transmembrane helix</keyword>
<dbReference type="Pfam" id="PF07690">
    <property type="entry name" value="MFS_1"/>
    <property type="match status" value="1"/>
</dbReference>